<gene>
    <name evidence="1" type="ORF">CEURO_LOCUS18654</name>
</gene>
<feature type="non-terminal residue" evidence="1">
    <location>
        <position position="1"/>
    </location>
</feature>
<dbReference type="OrthoDB" id="1845088at2759"/>
<dbReference type="AlphaFoldDB" id="A0A9P1EIP1"/>
<name>A0A9P1EIP1_CUSEU</name>
<organism evidence="1 2">
    <name type="scientific">Cuscuta europaea</name>
    <name type="common">European dodder</name>
    <dbReference type="NCBI Taxonomy" id="41803"/>
    <lineage>
        <taxon>Eukaryota</taxon>
        <taxon>Viridiplantae</taxon>
        <taxon>Streptophyta</taxon>
        <taxon>Embryophyta</taxon>
        <taxon>Tracheophyta</taxon>
        <taxon>Spermatophyta</taxon>
        <taxon>Magnoliopsida</taxon>
        <taxon>eudicotyledons</taxon>
        <taxon>Gunneridae</taxon>
        <taxon>Pentapetalae</taxon>
        <taxon>asterids</taxon>
        <taxon>lamiids</taxon>
        <taxon>Solanales</taxon>
        <taxon>Convolvulaceae</taxon>
        <taxon>Cuscuteae</taxon>
        <taxon>Cuscuta</taxon>
        <taxon>Cuscuta subgen. Cuscuta</taxon>
    </lineage>
</organism>
<keyword evidence="2" id="KW-1185">Reference proteome</keyword>
<sequence>MVLMEPHHSHMALTRDSLLLHNREHPHFPGYQVFHLWVSPISLLPPVVCQLCFSPCHSALQCSRFTASHTPTLSALPTSETNDLVWYPDSGASTHMTPHEGILSYKTPYTGPNQMCVANGTKLPISHVGHLK</sequence>
<comment type="caution">
    <text evidence="1">The sequence shown here is derived from an EMBL/GenBank/DDBJ whole genome shotgun (WGS) entry which is preliminary data.</text>
</comment>
<protein>
    <submittedName>
        <fullName evidence="1">Uncharacterized protein</fullName>
    </submittedName>
</protein>
<dbReference type="Proteomes" id="UP001152484">
    <property type="component" value="Unassembled WGS sequence"/>
</dbReference>
<reference evidence="1" key="1">
    <citation type="submission" date="2022-07" db="EMBL/GenBank/DDBJ databases">
        <authorList>
            <person name="Macas J."/>
            <person name="Novak P."/>
            <person name="Neumann P."/>
        </authorList>
    </citation>
    <scope>NUCLEOTIDE SEQUENCE</scope>
</reference>
<accession>A0A9P1EIP1</accession>
<dbReference type="EMBL" id="CAMAPE010000053">
    <property type="protein sequence ID" value="CAH9109953.1"/>
    <property type="molecule type" value="Genomic_DNA"/>
</dbReference>
<evidence type="ECO:0000313" key="2">
    <source>
        <dbReference type="Proteomes" id="UP001152484"/>
    </source>
</evidence>
<proteinExistence type="predicted"/>
<evidence type="ECO:0000313" key="1">
    <source>
        <dbReference type="EMBL" id="CAH9109953.1"/>
    </source>
</evidence>